<dbReference type="Proteomes" id="UP000250572">
    <property type="component" value="Unassembled WGS sequence"/>
</dbReference>
<comment type="caution">
    <text evidence="4">The sequence shown here is derived from an EMBL/GenBank/DDBJ whole genome shotgun (WGS) entry which is preliminary data.</text>
</comment>
<reference evidence="4 5" key="1">
    <citation type="journal article" date="2018" name="G3 (Bethesda)">
        <title>A High-Quality Reference Genome for the Invasive Mosquitofish Gambusia affinis Using a Chicago Library.</title>
        <authorList>
            <person name="Hoffberg S.L."/>
            <person name="Troendle N.J."/>
            <person name="Glenn T.C."/>
            <person name="Mahmud O."/>
            <person name="Louha S."/>
            <person name="Chalopin D."/>
            <person name="Bennetzen J.L."/>
            <person name="Mauricio R."/>
        </authorList>
    </citation>
    <scope>NUCLEOTIDE SEQUENCE [LARGE SCALE GENOMIC DNA]</scope>
    <source>
        <strain evidence="4">NE01/NJP1002.9</strain>
        <tissue evidence="4">Muscle</tissue>
    </source>
</reference>
<evidence type="ECO:0000259" key="3">
    <source>
        <dbReference type="Pfam" id="PF15067"/>
    </source>
</evidence>
<name>A0A315VCK7_GAMAF</name>
<evidence type="ECO:0000256" key="1">
    <source>
        <dbReference type="ARBA" id="ARBA00006440"/>
    </source>
</evidence>
<dbReference type="InterPro" id="IPR046365">
    <property type="entry name" value="FAM124_dom"/>
</dbReference>
<evidence type="ECO:0000313" key="5">
    <source>
        <dbReference type="Proteomes" id="UP000250572"/>
    </source>
</evidence>
<feature type="domain" description="FAM124" evidence="3">
    <location>
        <begin position="49"/>
        <end position="297"/>
    </location>
</feature>
<comment type="similarity">
    <text evidence="1">Belongs to the FAM124 family.</text>
</comment>
<dbReference type="GO" id="GO:0005654">
    <property type="term" value="C:nucleoplasm"/>
    <property type="evidence" value="ECO:0007669"/>
    <property type="project" value="TreeGrafter"/>
</dbReference>
<evidence type="ECO:0000256" key="2">
    <source>
        <dbReference type="SAM" id="MobiDB-lite"/>
    </source>
</evidence>
<dbReference type="PANTHER" id="PTHR14715">
    <property type="entry name" value="FAM124 DOMAIN-CONTAINING PROTEIN-RELATED"/>
    <property type="match status" value="1"/>
</dbReference>
<feature type="region of interest" description="Disordered" evidence="2">
    <location>
        <begin position="483"/>
        <end position="517"/>
    </location>
</feature>
<sequence>MWRRAGDENVDSGADTAESVSSRMSSSASELMSGRAGQQRQQKQLLPINLHLLANPGDSLLLQQTLDRLLRWLCPSLRIFHVSERASPFRAHSRLRPVADYPSLAITFFLHEAYGEERILKVLDFFQRPPWQYHHTESCGSQTRGIHITSSSSPSNALLRPYLLPSRDFYSLGPCMPVWGVRPVHCGGEILRVTLYSSYDNYEDAVRFYETVLQRQAEEQKAGFCWFTLHAEPGLCLQLALKQLSPGVGVEACSSAVLQFSVEEVGQLVPLLPNPCAPISNTRWQTEDLDGNKVLFQVKAPAEPHRPLTCAFPLTCLSLPPQGVQLRSGGHGNSFLPCGLATSLTMQTHRQGIGARGEPVLEKLLGGAESLGSGSCCSTPPGSSCYSSQRSSPAQLSSSNHPDSPLRPSVTRSLSHLLLEEEEEETNVDTGVAFSPLLDTAVATITRSSSCDLLRTRNSERASVDGASPVEQQAKELTKCLPQTRIDHQAPSGGCKGAAEESRTTARPSQKLSAESSTSTELLSAYINHEEPVKSAVWTGQRPVGPLRQAGPVCQPARIIGLLAKSFKVEHEVAGALEEHHVTQRGVVKSTVQAARQTQNPVLHGEPRVQHSPRRGKGSSFYRPREARPALAEEERVAHAAFGRHLPEPAAPEHQYCLLLI</sequence>
<evidence type="ECO:0000313" key="4">
    <source>
        <dbReference type="EMBL" id="PWA20464.1"/>
    </source>
</evidence>
<feature type="region of interest" description="Disordered" evidence="2">
    <location>
        <begin position="1"/>
        <end position="38"/>
    </location>
</feature>
<dbReference type="Pfam" id="PF15067">
    <property type="entry name" value="FAM124"/>
    <property type="match status" value="1"/>
</dbReference>
<dbReference type="PANTHER" id="PTHR14715:SF2">
    <property type="entry name" value="PROTEIN FAM124B"/>
    <property type="match status" value="1"/>
</dbReference>
<organism evidence="4 5">
    <name type="scientific">Gambusia affinis</name>
    <name type="common">Western mosquitofish</name>
    <name type="synonym">Heterandria affinis</name>
    <dbReference type="NCBI Taxonomy" id="33528"/>
    <lineage>
        <taxon>Eukaryota</taxon>
        <taxon>Metazoa</taxon>
        <taxon>Chordata</taxon>
        <taxon>Craniata</taxon>
        <taxon>Vertebrata</taxon>
        <taxon>Euteleostomi</taxon>
        <taxon>Actinopterygii</taxon>
        <taxon>Neopterygii</taxon>
        <taxon>Teleostei</taxon>
        <taxon>Neoteleostei</taxon>
        <taxon>Acanthomorphata</taxon>
        <taxon>Ovalentaria</taxon>
        <taxon>Atherinomorphae</taxon>
        <taxon>Cyprinodontiformes</taxon>
        <taxon>Poeciliidae</taxon>
        <taxon>Poeciliinae</taxon>
        <taxon>Gambusia</taxon>
    </lineage>
</organism>
<feature type="compositionally biased region" description="Low complexity" evidence="2">
    <location>
        <begin position="17"/>
        <end position="33"/>
    </location>
</feature>
<gene>
    <name evidence="4" type="ORF">CCH79_00003709</name>
</gene>
<feature type="compositionally biased region" description="Low complexity" evidence="2">
    <location>
        <begin position="387"/>
        <end position="399"/>
    </location>
</feature>
<keyword evidence="5" id="KW-1185">Reference proteome</keyword>
<feature type="region of interest" description="Disordered" evidence="2">
    <location>
        <begin position="604"/>
        <end position="629"/>
    </location>
</feature>
<dbReference type="InterPro" id="IPR029380">
    <property type="entry name" value="FAM124"/>
</dbReference>
<dbReference type="AlphaFoldDB" id="A0A315VCK7"/>
<protein>
    <recommendedName>
        <fullName evidence="3">FAM124 domain-containing protein</fullName>
    </recommendedName>
</protein>
<proteinExistence type="inferred from homology"/>
<dbReference type="STRING" id="33528.ENSGAFP00000010673"/>
<feature type="region of interest" description="Disordered" evidence="2">
    <location>
        <begin position="387"/>
        <end position="409"/>
    </location>
</feature>
<dbReference type="EMBL" id="NHOQ01001971">
    <property type="protein sequence ID" value="PWA20464.1"/>
    <property type="molecule type" value="Genomic_DNA"/>
</dbReference>
<accession>A0A315VCK7</accession>